<gene>
    <name evidence="8" type="primary">lpxH</name>
    <name evidence="8" type="ORF">DESUT3_26680</name>
</gene>
<dbReference type="SUPFAM" id="SSF56300">
    <property type="entry name" value="Metallo-dependent phosphatases"/>
    <property type="match status" value="1"/>
</dbReference>
<dbReference type="InterPro" id="IPR029052">
    <property type="entry name" value="Metallo-depent_PP-like"/>
</dbReference>
<evidence type="ECO:0000259" key="7">
    <source>
        <dbReference type="Pfam" id="PF00149"/>
    </source>
</evidence>
<dbReference type="GO" id="GO:0016787">
    <property type="term" value="F:hydrolase activity"/>
    <property type="evidence" value="ECO:0007669"/>
    <property type="project" value="UniProtKB-KW"/>
</dbReference>
<keyword evidence="1" id="KW-1003">Cell membrane</keyword>
<keyword evidence="2" id="KW-0997">Cell inner membrane</keyword>
<evidence type="ECO:0000256" key="2">
    <source>
        <dbReference type="ARBA" id="ARBA00022519"/>
    </source>
</evidence>
<sequence length="239" mass="27917">MKDVFLADAHLLDPADGNYRRLLEFFESLRGRTRTLYLLGDIFEFWIGYRHSVFAPYVPVLEALRRLREDGARIVYVEGNHDFHMGPYFRETLDCQVLPDGGSIRIDGCLVHISHGDLVNSADHGYRRLRMLLRSAPMRLVIKLVPPDWAWGISRWASRQSRKGHEEKRRRWVPEQMLENHARQRFAEGHQAVITGHFHAPLFREFDQGPLIGLGDWITQYSYATCENGRFELHTFKGE</sequence>
<evidence type="ECO:0000256" key="3">
    <source>
        <dbReference type="ARBA" id="ARBA00022723"/>
    </source>
</evidence>
<dbReference type="InterPro" id="IPR043461">
    <property type="entry name" value="LpxH-like"/>
</dbReference>
<dbReference type="EMBL" id="AP024355">
    <property type="protein sequence ID" value="BCR05599.1"/>
    <property type="molecule type" value="Genomic_DNA"/>
</dbReference>
<evidence type="ECO:0000313" key="8">
    <source>
        <dbReference type="EMBL" id="BCR05599.1"/>
    </source>
</evidence>
<feature type="domain" description="Calcineurin-like phosphoesterase" evidence="7">
    <location>
        <begin position="4"/>
        <end position="200"/>
    </location>
</feature>
<keyword evidence="9" id="KW-1185">Reference proteome</keyword>
<dbReference type="InterPro" id="IPR004843">
    <property type="entry name" value="Calcineurin-like_PHP"/>
</dbReference>
<evidence type="ECO:0000256" key="4">
    <source>
        <dbReference type="ARBA" id="ARBA00022801"/>
    </source>
</evidence>
<protein>
    <submittedName>
        <fullName evidence="8">UDP-2,3-diacylglucosamine hydrolase</fullName>
    </submittedName>
</protein>
<dbReference type="Gene3D" id="3.60.21.10">
    <property type="match status" value="1"/>
</dbReference>
<dbReference type="RefSeq" id="WP_221249016.1">
    <property type="nucleotide sequence ID" value="NZ_AP024355.1"/>
</dbReference>
<reference evidence="8 9" key="2">
    <citation type="journal article" date="2021" name="Int. J. Syst. Evol. Microbiol.">
        <title>Isolation and Polyphasic Characterization of Desulfuromonas versatilis sp. Nov., an Electrogenic Bacteria Capable of Versatile Metabolism Isolated from a Graphene Oxide-Reducing Enrichment Culture.</title>
        <authorList>
            <person name="Xie L."/>
            <person name="Yoshida N."/>
            <person name="Ishii S."/>
            <person name="Meng L."/>
        </authorList>
    </citation>
    <scope>NUCLEOTIDE SEQUENCE [LARGE SCALE GENOMIC DNA]</scope>
    <source>
        <strain evidence="8 9">NIT-T3</strain>
    </source>
</reference>
<dbReference type="Pfam" id="PF00149">
    <property type="entry name" value="Metallophos"/>
    <property type="match status" value="1"/>
</dbReference>
<keyword evidence="5" id="KW-0472">Membrane</keyword>
<dbReference type="PANTHER" id="PTHR34990">
    <property type="entry name" value="UDP-2,3-DIACYLGLUCOSAMINE HYDROLASE-RELATED"/>
    <property type="match status" value="1"/>
</dbReference>
<accession>A0ABN6E255</accession>
<name>A0ABN6E255_9BACT</name>
<evidence type="ECO:0000313" key="9">
    <source>
        <dbReference type="Proteomes" id="UP001319827"/>
    </source>
</evidence>
<proteinExistence type="predicted"/>
<keyword evidence="3" id="KW-0479">Metal-binding</keyword>
<dbReference type="CDD" id="cd07398">
    <property type="entry name" value="MPP_YbbF-LpxH"/>
    <property type="match status" value="1"/>
</dbReference>
<evidence type="ECO:0000256" key="1">
    <source>
        <dbReference type="ARBA" id="ARBA00022475"/>
    </source>
</evidence>
<evidence type="ECO:0000256" key="6">
    <source>
        <dbReference type="ARBA" id="ARBA00023211"/>
    </source>
</evidence>
<keyword evidence="6" id="KW-0464">Manganese</keyword>
<organism evidence="8 9">
    <name type="scientific">Desulfuromonas versatilis</name>
    <dbReference type="NCBI Taxonomy" id="2802975"/>
    <lineage>
        <taxon>Bacteria</taxon>
        <taxon>Pseudomonadati</taxon>
        <taxon>Thermodesulfobacteriota</taxon>
        <taxon>Desulfuromonadia</taxon>
        <taxon>Desulfuromonadales</taxon>
        <taxon>Desulfuromonadaceae</taxon>
        <taxon>Desulfuromonas</taxon>
    </lineage>
</organism>
<keyword evidence="4 8" id="KW-0378">Hydrolase</keyword>
<dbReference type="PANTHER" id="PTHR34990:SF1">
    <property type="entry name" value="UDP-2,3-DIACYLGLUCOSAMINE HYDROLASE"/>
    <property type="match status" value="1"/>
</dbReference>
<reference evidence="8 9" key="1">
    <citation type="journal article" date="2016" name="C (Basel)">
        <title>Selective Growth of and Electricity Production by Marine Exoelectrogenic Bacteria in Self-Aggregated Hydrogel of Microbially Reduced Graphene Oxide.</title>
        <authorList>
            <person name="Yoshida N."/>
            <person name="Goto Y."/>
            <person name="Miyata Y."/>
        </authorList>
    </citation>
    <scope>NUCLEOTIDE SEQUENCE [LARGE SCALE GENOMIC DNA]</scope>
    <source>
        <strain evidence="8 9">NIT-T3</strain>
    </source>
</reference>
<dbReference type="Proteomes" id="UP001319827">
    <property type="component" value="Chromosome"/>
</dbReference>
<evidence type="ECO:0000256" key="5">
    <source>
        <dbReference type="ARBA" id="ARBA00023136"/>
    </source>
</evidence>